<organism evidence="10 11">
    <name type="scientific">Pseudomonas putida (strain DOT-T1E)</name>
    <dbReference type="NCBI Taxonomy" id="1196325"/>
    <lineage>
        <taxon>Bacteria</taxon>
        <taxon>Pseudomonadati</taxon>
        <taxon>Pseudomonadota</taxon>
        <taxon>Gammaproteobacteria</taxon>
        <taxon>Pseudomonadales</taxon>
        <taxon>Pseudomonadaceae</taxon>
        <taxon>Pseudomonas</taxon>
    </lineage>
</organism>
<dbReference type="KEGG" id="ppx:T1E_1272"/>
<dbReference type="AlphaFoldDB" id="I7C628"/>
<keyword evidence="3" id="KW-1003">Cell membrane</keyword>
<dbReference type="PANTHER" id="PTHR35893:SF3">
    <property type="entry name" value="INNER MEMBRANE PROTEIN"/>
    <property type="match status" value="1"/>
</dbReference>
<evidence type="ECO:0000259" key="9">
    <source>
        <dbReference type="Pfam" id="PF19029"/>
    </source>
</evidence>
<dbReference type="InterPro" id="IPR010279">
    <property type="entry name" value="YqjD/ElaB"/>
</dbReference>
<evidence type="ECO:0000256" key="1">
    <source>
        <dbReference type="ARBA" id="ARBA00004377"/>
    </source>
</evidence>
<feature type="domain" description="DUF883" evidence="8">
    <location>
        <begin position="63"/>
        <end position="110"/>
    </location>
</feature>
<comment type="similarity">
    <text evidence="2">Belongs to the ElaB/YgaM/YqjD family.</text>
</comment>
<feature type="domain" description="DUF883" evidence="9">
    <location>
        <begin position="120"/>
        <end position="149"/>
    </location>
</feature>
<evidence type="ECO:0000259" key="8">
    <source>
        <dbReference type="Pfam" id="PF05957"/>
    </source>
</evidence>
<comment type="subcellular location">
    <subcellularLocation>
        <location evidence="1">Cell inner membrane</location>
        <topology evidence="1">Single-pass membrane protein</topology>
    </subcellularLocation>
</comment>
<keyword evidence="5" id="KW-0812">Transmembrane</keyword>
<evidence type="ECO:0000256" key="2">
    <source>
        <dbReference type="ARBA" id="ARBA00010423"/>
    </source>
</evidence>
<dbReference type="GO" id="GO:0043022">
    <property type="term" value="F:ribosome binding"/>
    <property type="evidence" value="ECO:0007669"/>
    <property type="project" value="InterPro"/>
</dbReference>
<dbReference type="PATRIC" id="fig|1196325.3.peg.1277"/>
<protein>
    <recommendedName>
        <fullName evidence="12">DUF883 domain-containing protein</fullName>
    </recommendedName>
</protein>
<reference evidence="11" key="1">
    <citation type="journal article" date="2013" name="Microb. Biotechnol.">
        <title>Metabolic potential of the organic-solvent tolerant Pseudomonas putida DOT-T1E deduced from its annotated genome.</title>
        <authorList>
            <person name="Udaondo Z."/>
            <person name="Molina L."/>
            <person name="Daniels C."/>
            <person name="Gomez M.J."/>
            <person name="Molina-Henares M.A."/>
            <person name="Matilla M.A."/>
            <person name="Roca A."/>
            <person name="Fernandez M."/>
            <person name="Duque E."/>
            <person name="Segura A."/>
            <person name="Ramos J.L."/>
        </authorList>
    </citation>
    <scope>NUCLEOTIDE SEQUENCE [LARGE SCALE GENOMIC DNA]</scope>
    <source>
        <strain evidence="11">DOT-T1E</strain>
    </source>
</reference>
<keyword evidence="7" id="KW-0472">Membrane</keyword>
<evidence type="ECO:0000256" key="6">
    <source>
        <dbReference type="ARBA" id="ARBA00022989"/>
    </source>
</evidence>
<gene>
    <name evidence="10" type="ordered locus">T1E_1272</name>
</gene>
<evidence type="ECO:0000256" key="5">
    <source>
        <dbReference type="ARBA" id="ARBA00022692"/>
    </source>
</evidence>
<keyword evidence="6" id="KW-1133">Transmembrane helix</keyword>
<dbReference type="Pfam" id="PF19029">
    <property type="entry name" value="DUF883_C"/>
    <property type="match status" value="1"/>
</dbReference>
<dbReference type="InterPro" id="IPR043605">
    <property type="entry name" value="DUF883_C"/>
</dbReference>
<evidence type="ECO:0000256" key="7">
    <source>
        <dbReference type="ARBA" id="ARBA00023136"/>
    </source>
</evidence>
<dbReference type="PANTHER" id="PTHR35893">
    <property type="entry name" value="INNER MEMBRANE PROTEIN-RELATED"/>
    <property type="match status" value="1"/>
</dbReference>
<dbReference type="InterPro" id="IPR043604">
    <property type="entry name" value="DUF883_N"/>
</dbReference>
<sequence length="150" mass="16084">MKVPAGLKMAAILHPGTASPESRRNFPDVAASIVHITPIDEDEFMARKNATLADSDQIKDQVFSELQSLIEESEKLLNDSAALVGEEAETLRAQVSLKLRQARQAASNVRSKAQPVVDATQDYIGGHPWQTVAISAGLGLAVGLLLGRRS</sequence>
<dbReference type="EMBL" id="CP003734">
    <property type="protein sequence ID" value="AFO47129.1"/>
    <property type="molecule type" value="Genomic_DNA"/>
</dbReference>
<accession>I7C628</accession>
<dbReference type="HOGENOM" id="CLU_132623_0_0_6"/>
<evidence type="ECO:0008006" key="12">
    <source>
        <dbReference type="Google" id="ProtNLM"/>
    </source>
</evidence>
<dbReference type="Proteomes" id="UP000006503">
    <property type="component" value="Chromosome"/>
</dbReference>
<dbReference type="Pfam" id="PF05957">
    <property type="entry name" value="DUF883"/>
    <property type="match status" value="1"/>
</dbReference>
<evidence type="ECO:0000256" key="3">
    <source>
        <dbReference type="ARBA" id="ARBA00022475"/>
    </source>
</evidence>
<name>I7C628_PSEPT</name>
<evidence type="ECO:0000313" key="10">
    <source>
        <dbReference type="EMBL" id="AFO47129.1"/>
    </source>
</evidence>
<proteinExistence type="inferred from homology"/>
<evidence type="ECO:0000313" key="11">
    <source>
        <dbReference type="Proteomes" id="UP000006503"/>
    </source>
</evidence>
<keyword evidence="4" id="KW-0997">Cell inner membrane</keyword>
<dbReference type="GO" id="GO:0005886">
    <property type="term" value="C:plasma membrane"/>
    <property type="evidence" value="ECO:0007669"/>
    <property type="project" value="UniProtKB-SubCell"/>
</dbReference>
<evidence type="ECO:0000256" key="4">
    <source>
        <dbReference type="ARBA" id="ARBA00022519"/>
    </source>
</evidence>